<proteinExistence type="predicted"/>
<name>A0A1S3JWR8_LINAN</name>
<evidence type="ECO:0000256" key="1">
    <source>
        <dbReference type="SAM" id="MobiDB-lite"/>
    </source>
</evidence>
<evidence type="ECO:0000313" key="2">
    <source>
        <dbReference type="Proteomes" id="UP000085678"/>
    </source>
</evidence>
<keyword evidence="2" id="KW-1185">Reference proteome</keyword>
<dbReference type="Proteomes" id="UP000085678">
    <property type="component" value="Unplaced"/>
</dbReference>
<dbReference type="RefSeq" id="XP_013414874.1">
    <property type="nucleotide sequence ID" value="XM_013559420.1"/>
</dbReference>
<reference evidence="3 4" key="1">
    <citation type="submission" date="2025-04" db="UniProtKB">
        <authorList>
            <consortium name="RefSeq"/>
        </authorList>
    </citation>
    <scope>IDENTIFICATION</scope>
    <source>
        <tissue evidence="3 4">Gonads</tissue>
    </source>
</reference>
<organism evidence="2 6">
    <name type="scientific">Lingula anatina</name>
    <name type="common">Brachiopod</name>
    <name type="synonym">Lingula unguis</name>
    <dbReference type="NCBI Taxonomy" id="7574"/>
    <lineage>
        <taxon>Eukaryota</taxon>
        <taxon>Metazoa</taxon>
        <taxon>Spiralia</taxon>
        <taxon>Lophotrochozoa</taxon>
        <taxon>Brachiopoda</taxon>
        <taxon>Linguliformea</taxon>
        <taxon>Lingulata</taxon>
        <taxon>Lingulida</taxon>
        <taxon>Linguloidea</taxon>
        <taxon>Lingulidae</taxon>
        <taxon>Lingula</taxon>
    </lineage>
</organism>
<dbReference type="RefSeq" id="XP_013414875.1">
    <property type="nucleotide sequence ID" value="XM_013559421.1"/>
</dbReference>
<dbReference type="GeneID" id="106176864"/>
<dbReference type="AlphaFoldDB" id="A0A1S3JWR8"/>
<dbReference type="RefSeq" id="XP_013414872.1">
    <property type="nucleotide sequence ID" value="XM_013559418.2"/>
</dbReference>
<accession>A0A1S3JWR8</accession>
<feature type="region of interest" description="Disordered" evidence="1">
    <location>
        <begin position="72"/>
        <end position="111"/>
    </location>
</feature>
<evidence type="ECO:0000313" key="3">
    <source>
        <dbReference type="RefSeq" id="XP_013414872.1"/>
    </source>
</evidence>
<dbReference type="KEGG" id="lak:106176864"/>
<protein>
    <submittedName>
        <fullName evidence="3 4">Uncharacterized protein LOC106176864</fullName>
    </submittedName>
</protein>
<sequence length="283" mass="32059">MPGPSVKTSRDFESVLVKKSLRNSVRTRAMNSREKNLLEEKLLNLERATNRTNGLIRKEINNLMHELSNAEHYKVKEENAESPVNTESNRDSDSEEDETTSSVQDASESGSENRISCIESFLEPDKLISNRILPACKLNSTKLLPYVTSATISGKSRDREERRDTGHRCKYGLTKGECVHFPCILPKTYTTLGYRLTGEPVSPWETTPRVFSPPRISYLGKSGEVDFPKKEKAVQGVFRDLREKNKANKPQDRAVRYGESISRHKLLNPVRPVPAEKIQLSLT</sequence>
<evidence type="ECO:0000313" key="4">
    <source>
        <dbReference type="RefSeq" id="XP_013414873.1"/>
    </source>
</evidence>
<dbReference type="RefSeq" id="XP_013414873.1">
    <property type="nucleotide sequence ID" value="XM_013559419.2"/>
</dbReference>
<evidence type="ECO:0000313" key="5">
    <source>
        <dbReference type="RefSeq" id="XP_013414874.1"/>
    </source>
</evidence>
<gene>
    <name evidence="3 4 5 6" type="primary">LOC106176864</name>
</gene>
<evidence type="ECO:0000313" key="6">
    <source>
        <dbReference type="RefSeq" id="XP_013414875.1"/>
    </source>
</evidence>
<dbReference type="OrthoDB" id="6075218at2759"/>